<dbReference type="Proteomes" id="UP000482155">
    <property type="component" value="Unassembled WGS sequence"/>
</dbReference>
<evidence type="ECO:0000256" key="5">
    <source>
        <dbReference type="ARBA" id="ARBA00023002"/>
    </source>
</evidence>
<dbReference type="InterPro" id="IPR004852">
    <property type="entry name" value="Di-haem_cyt_c_peroxidsae"/>
</dbReference>
<dbReference type="GO" id="GO:0046872">
    <property type="term" value="F:metal ion binding"/>
    <property type="evidence" value="ECO:0007669"/>
    <property type="project" value="UniProtKB-KW"/>
</dbReference>
<keyword evidence="2 7" id="KW-0349">Heme</keyword>
<keyword evidence="6 7" id="KW-0408">Iron</keyword>
<keyword evidence="3 7" id="KW-0479">Metal-binding</keyword>
<dbReference type="PANTHER" id="PTHR30600:SF10">
    <property type="entry name" value="BLL6722 PROTEIN"/>
    <property type="match status" value="1"/>
</dbReference>
<dbReference type="Gene3D" id="1.10.760.10">
    <property type="entry name" value="Cytochrome c-like domain"/>
    <property type="match status" value="2"/>
</dbReference>
<dbReference type="RefSeq" id="WP_163965771.1">
    <property type="nucleotide sequence ID" value="NZ_JAAIVB010000055.1"/>
</dbReference>
<dbReference type="PANTHER" id="PTHR30600">
    <property type="entry name" value="CYTOCHROME C PEROXIDASE-RELATED"/>
    <property type="match status" value="1"/>
</dbReference>
<dbReference type="GO" id="GO:0004130">
    <property type="term" value="F:cytochrome-c peroxidase activity"/>
    <property type="evidence" value="ECO:0007669"/>
    <property type="project" value="TreeGrafter"/>
</dbReference>
<dbReference type="InterPro" id="IPR009056">
    <property type="entry name" value="Cyt_c-like_dom"/>
</dbReference>
<comment type="caution">
    <text evidence="10">The sequence shown here is derived from an EMBL/GenBank/DDBJ whole genome shotgun (WGS) entry which is preliminary data.</text>
</comment>
<dbReference type="EMBL" id="JAAIVB010000055">
    <property type="protein sequence ID" value="NEX62817.1"/>
    <property type="molecule type" value="Genomic_DNA"/>
</dbReference>
<evidence type="ECO:0000256" key="6">
    <source>
        <dbReference type="ARBA" id="ARBA00023004"/>
    </source>
</evidence>
<evidence type="ECO:0000259" key="9">
    <source>
        <dbReference type="PROSITE" id="PS51007"/>
    </source>
</evidence>
<comment type="subcellular location">
    <subcellularLocation>
        <location evidence="1">Cell envelope</location>
    </subcellularLocation>
</comment>
<sequence length="426" mass="45383">MNRHRSASPASSALPAFVSRFLAVTGIVFALAACGGGGSGGSGSGTASGTAAPASSATPQESQQLSEAAVLGQKIFLDQSLSASGKMACASCHDPANAHAQTNSLAVQSGGPGSDITGFRAVPSLRYLSFNPVFSFAKDGTPTGGFNRDGRAQSLAEQGQRPFLAPHEMANASKEDVIARMKKASYAERFKALFGAAIFDNPADAFDRVTFALQQYQKEDNDFHPFDSKYDQFLAGSVQLSAAELRGLAFFNDPAKGNCAACHTSARSSDGKPPLLTDFTFDNLGVPRNFAIPATADPAYFDLGLCGPDRTDLAGRTELCGAFKVPTLRNVATRKVFFHNGVFSSLRDVVRFYVRRDTNPEEWYPRAADGTIDKFNDLPPAMRKNVNTTEGPYNRQPGMAPALTDDEIDDVVRFLGTLTDGYRAAP</sequence>
<evidence type="ECO:0000313" key="10">
    <source>
        <dbReference type="EMBL" id="NEX62817.1"/>
    </source>
</evidence>
<proteinExistence type="predicted"/>
<keyword evidence="5" id="KW-0560">Oxidoreductase</keyword>
<dbReference type="SUPFAM" id="SSF46626">
    <property type="entry name" value="Cytochrome c"/>
    <property type="match status" value="2"/>
</dbReference>
<reference evidence="10 11" key="1">
    <citation type="submission" date="2020-02" db="EMBL/GenBank/DDBJ databases">
        <authorList>
            <person name="Kim M.K."/>
        </authorList>
    </citation>
    <scope>NUCLEOTIDE SEQUENCE [LARGE SCALE GENOMIC DNA]</scope>
    <source>
        <strain evidence="10 11">17J57-3</strain>
    </source>
</reference>
<name>A0A6B3SPZ0_9BURK</name>
<keyword evidence="11" id="KW-1185">Reference proteome</keyword>
<evidence type="ECO:0000256" key="2">
    <source>
        <dbReference type="ARBA" id="ARBA00022617"/>
    </source>
</evidence>
<feature type="region of interest" description="Disordered" evidence="8">
    <location>
        <begin position="42"/>
        <end position="64"/>
    </location>
</feature>
<accession>A0A6B3SPZ0</accession>
<evidence type="ECO:0000313" key="11">
    <source>
        <dbReference type="Proteomes" id="UP000482155"/>
    </source>
</evidence>
<feature type="domain" description="Cytochrome c" evidence="9">
    <location>
        <begin position="67"/>
        <end position="185"/>
    </location>
</feature>
<dbReference type="AlphaFoldDB" id="A0A6B3SPZ0"/>
<dbReference type="PROSITE" id="PS51007">
    <property type="entry name" value="CYTC"/>
    <property type="match status" value="2"/>
</dbReference>
<dbReference type="GO" id="GO:0030313">
    <property type="term" value="C:cell envelope"/>
    <property type="evidence" value="ECO:0007669"/>
    <property type="project" value="UniProtKB-SubCell"/>
</dbReference>
<dbReference type="GO" id="GO:0009055">
    <property type="term" value="F:electron transfer activity"/>
    <property type="evidence" value="ECO:0007669"/>
    <property type="project" value="InterPro"/>
</dbReference>
<evidence type="ECO:0000256" key="3">
    <source>
        <dbReference type="ARBA" id="ARBA00022723"/>
    </source>
</evidence>
<evidence type="ECO:0000256" key="4">
    <source>
        <dbReference type="ARBA" id="ARBA00022729"/>
    </source>
</evidence>
<dbReference type="InterPro" id="IPR036909">
    <property type="entry name" value="Cyt_c-like_dom_sf"/>
</dbReference>
<dbReference type="GO" id="GO:0020037">
    <property type="term" value="F:heme binding"/>
    <property type="evidence" value="ECO:0007669"/>
    <property type="project" value="InterPro"/>
</dbReference>
<keyword evidence="4" id="KW-0732">Signal</keyword>
<protein>
    <submittedName>
        <fullName evidence="10">C-type cytochrome</fullName>
    </submittedName>
</protein>
<dbReference type="PROSITE" id="PS51257">
    <property type="entry name" value="PROKAR_LIPOPROTEIN"/>
    <property type="match status" value="1"/>
</dbReference>
<organism evidence="10 11">
    <name type="scientific">Noviherbaspirillum galbum</name>
    <dbReference type="NCBI Taxonomy" id="2709383"/>
    <lineage>
        <taxon>Bacteria</taxon>
        <taxon>Pseudomonadati</taxon>
        <taxon>Pseudomonadota</taxon>
        <taxon>Betaproteobacteria</taxon>
        <taxon>Burkholderiales</taxon>
        <taxon>Oxalobacteraceae</taxon>
        <taxon>Noviherbaspirillum</taxon>
    </lineage>
</organism>
<gene>
    <name evidence="10" type="ORF">G3574_17165</name>
</gene>
<feature type="domain" description="Cytochrome c" evidence="9">
    <location>
        <begin position="242"/>
        <end position="419"/>
    </location>
</feature>
<evidence type="ECO:0000256" key="7">
    <source>
        <dbReference type="PROSITE-ProRule" id="PRU00433"/>
    </source>
</evidence>
<feature type="compositionally biased region" description="Low complexity" evidence="8">
    <location>
        <begin position="47"/>
        <end position="58"/>
    </location>
</feature>
<dbReference type="InterPro" id="IPR051395">
    <property type="entry name" value="Cytochrome_c_Peroxidase/MauG"/>
</dbReference>
<dbReference type="Pfam" id="PF03150">
    <property type="entry name" value="CCP_MauG"/>
    <property type="match status" value="1"/>
</dbReference>
<evidence type="ECO:0000256" key="1">
    <source>
        <dbReference type="ARBA" id="ARBA00004196"/>
    </source>
</evidence>
<evidence type="ECO:0000256" key="8">
    <source>
        <dbReference type="SAM" id="MobiDB-lite"/>
    </source>
</evidence>